<evidence type="ECO:0000259" key="2">
    <source>
        <dbReference type="Pfam" id="PF09681"/>
    </source>
</evidence>
<protein>
    <recommendedName>
        <fullName evidence="5">Replication protein</fullName>
    </recommendedName>
</protein>
<sequence length="279" mass="32688">MADNKKYYYIRLKENFFDSDEIKLLESVPNDGYKFSNILLKMYLKSLKYNGRLMFNERIPFNKEMLATVTNHSVGDVTRAIDMFKKFGLIEVLETGEIYMLDIQSYIGRTSTEADRIKAYRKGIEQQKNKSVQMYDERTPEIEIEIEKELEIKKEIDKTLLSGSDEPDPVPYKEIIDYLNQKANTKYRSSGAKTKTLIKARINDGFDLDDFKKVIDTKTSQWLNDPKMKKFLRPETLFGTKFEGYLNEVGITQPTKKDYSQMTREQQLIEVMGKDGVRF</sequence>
<accession>A0ABT2NW14</accession>
<dbReference type="InterPro" id="IPR011741">
    <property type="entry name" value="Phg_2220_C"/>
</dbReference>
<dbReference type="RefSeq" id="WP_261657076.1">
    <property type="nucleotide sequence ID" value="NZ_QVOV01000008.1"/>
</dbReference>
<comment type="caution">
    <text evidence="3">The sequence shown here is derived from an EMBL/GenBank/DDBJ whole genome shotgun (WGS) entry which is preliminary data.</text>
</comment>
<dbReference type="Pfam" id="PF09524">
    <property type="entry name" value="Phg_2220_C"/>
    <property type="match status" value="1"/>
</dbReference>
<dbReference type="Proteomes" id="UP001525857">
    <property type="component" value="Unassembled WGS sequence"/>
</dbReference>
<dbReference type="NCBIfam" id="TIGR01714">
    <property type="entry name" value="phage_rep_org_N"/>
    <property type="match status" value="1"/>
</dbReference>
<dbReference type="Pfam" id="PF09681">
    <property type="entry name" value="Phage_rep_org_N"/>
    <property type="match status" value="1"/>
</dbReference>
<proteinExistence type="predicted"/>
<evidence type="ECO:0000313" key="4">
    <source>
        <dbReference type="Proteomes" id="UP001525857"/>
    </source>
</evidence>
<evidence type="ECO:0008006" key="5">
    <source>
        <dbReference type="Google" id="ProtNLM"/>
    </source>
</evidence>
<reference evidence="3 4" key="1">
    <citation type="submission" date="2018-08" db="EMBL/GenBank/DDBJ databases">
        <title>Draft genome sequences of Leuconostoc spp. and Weissella spp. with biocontrol potential.</title>
        <authorList>
            <person name="Lo R."/>
            <person name="Ho V.T.T."/>
            <person name="Turner M.S."/>
        </authorList>
    </citation>
    <scope>NUCLEOTIDE SEQUENCE [LARGE SCALE GENOMIC DNA]</scope>
    <source>
        <strain evidence="3 4">733</strain>
    </source>
</reference>
<name>A0ABT2NW14_9LACO</name>
<feature type="domain" description="Phage conserved hypothetical protein C-terminal" evidence="1">
    <location>
        <begin position="175"/>
        <end position="247"/>
    </location>
</feature>
<keyword evidence="4" id="KW-1185">Reference proteome</keyword>
<dbReference type="EMBL" id="QVOV01000008">
    <property type="protein sequence ID" value="MCT8389555.1"/>
    <property type="molecule type" value="Genomic_DNA"/>
</dbReference>
<gene>
    <name evidence="3" type="ORF">D0501_05645</name>
</gene>
<feature type="domain" description="Phage replisome organiser N-terminal" evidence="2">
    <location>
        <begin position="9"/>
        <end position="123"/>
    </location>
</feature>
<dbReference type="InterPro" id="IPR010056">
    <property type="entry name" value="Phage_rep_org__N"/>
</dbReference>
<evidence type="ECO:0000313" key="3">
    <source>
        <dbReference type="EMBL" id="MCT8389555.1"/>
    </source>
</evidence>
<organism evidence="3 4">
    <name type="scientific">Leuconostoc holzapfelii</name>
    <dbReference type="NCBI Taxonomy" id="434464"/>
    <lineage>
        <taxon>Bacteria</taxon>
        <taxon>Bacillati</taxon>
        <taxon>Bacillota</taxon>
        <taxon>Bacilli</taxon>
        <taxon>Lactobacillales</taxon>
        <taxon>Lactobacillaceae</taxon>
        <taxon>Leuconostoc</taxon>
    </lineage>
</organism>
<dbReference type="NCBIfam" id="TIGR02220">
    <property type="entry name" value="phg_TIGR02220"/>
    <property type="match status" value="1"/>
</dbReference>
<evidence type="ECO:0000259" key="1">
    <source>
        <dbReference type="Pfam" id="PF09524"/>
    </source>
</evidence>